<evidence type="ECO:0000313" key="3">
    <source>
        <dbReference type="Proteomes" id="UP001150238"/>
    </source>
</evidence>
<feature type="transmembrane region" description="Helical" evidence="1">
    <location>
        <begin position="36"/>
        <end position="60"/>
    </location>
</feature>
<name>A0A9W8ZS48_9AGAR</name>
<gene>
    <name evidence="2" type="ORF">C8J55DRAFT_261771</name>
</gene>
<proteinExistence type="predicted"/>
<keyword evidence="1" id="KW-0472">Membrane</keyword>
<keyword evidence="1" id="KW-1133">Transmembrane helix</keyword>
<dbReference type="EMBL" id="JANVFS010000052">
    <property type="protein sequence ID" value="KAJ4465304.1"/>
    <property type="molecule type" value="Genomic_DNA"/>
</dbReference>
<dbReference type="AlphaFoldDB" id="A0A9W8ZS48"/>
<dbReference type="Proteomes" id="UP001150238">
    <property type="component" value="Unassembled WGS sequence"/>
</dbReference>
<evidence type="ECO:0000313" key="2">
    <source>
        <dbReference type="EMBL" id="KAJ4465304.1"/>
    </source>
</evidence>
<reference evidence="2" key="1">
    <citation type="submission" date="2022-08" db="EMBL/GenBank/DDBJ databases">
        <authorList>
            <consortium name="DOE Joint Genome Institute"/>
            <person name="Min B."/>
            <person name="Riley R."/>
            <person name="Sierra-Patev S."/>
            <person name="Naranjo-Ortiz M."/>
            <person name="Looney B."/>
            <person name="Konkel Z."/>
            <person name="Slot J.C."/>
            <person name="Sakamoto Y."/>
            <person name="Steenwyk J.L."/>
            <person name="Rokas A."/>
            <person name="Carro J."/>
            <person name="Camarero S."/>
            <person name="Ferreira P."/>
            <person name="Molpeceres G."/>
            <person name="Ruiz-Duenas F.J."/>
            <person name="Serrano A."/>
            <person name="Henrissat B."/>
            <person name="Drula E."/>
            <person name="Hughes K.W."/>
            <person name="Mata J.L."/>
            <person name="Ishikawa N.K."/>
            <person name="Vargas-Isla R."/>
            <person name="Ushijima S."/>
            <person name="Smith C.A."/>
            <person name="Ahrendt S."/>
            <person name="Andreopoulos W."/>
            <person name="He G."/>
            <person name="Labutti K."/>
            <person name="Lipzen A."/>
            <person name="Ng V."/>
            <person name="Sandor L."/>
            <person name="Barry K."/>
            <person name="Martinez A.T."/>
            <person name="Xiao Y."/>
            <person name="Gibbons J.G."/>
            <person name="Terashima K."/>
            <person name="Hibbett D.S."/>
            <person name="Grigoriev I.V."/>
        </authorList>
    </citation>
    <scope>NUCLEOTIDE SEQUENCE</scope>
    <source>
        <strain evidence="2">Sp2 HRB7682 ss15</strain>
    </source>
</reference>
<keyword evidence="1" id="KW-0812">Transmembrane</keyword>
<feature type="transmembrane region" description="Helical" evidence="1">
    <location>
        <begin position="236"/>
        <end position="256"/>
    </location>
</feature>
<sequence length="366" mass="40878">MASSNTTTELEKLSLDLSSPAPSLCMRHWERGTRTYLHLLIAVFSFITLLVILSELVLSYPRTLISFVFPEASRRQLELAAVKLEILEWHTRVQASALACSAFVFLWYKLFIRGFKLLVRCGRFVLGWNDSASWVRVENPNTNVLGRVNSCRCLCSMGNELKGKPFHLRPYVSYLLTIIIINDSIYNRYRDLSLSSMSTAHIASSSPDTMLLAYSHMHNYLSIILPGAIIRFKSMLFRTFFICAAEISVLSLILYLSGLCTHRSTTQSSISGSSALFRSENNPSLPSTELITTSSQNSVSCTLRPVVLLGKDSEPGIPLYGEANSVPKFSSSDGLPRYTMHASSYKPTEDKQFIPTGTTCVCLEHL</sequence>
<accession>A0A9W8ZS48</accession>
<reference evidence="2" key="2">
    <citation type="journal article" date="2023" name="Proc. Natl. Acad. Sci. U.S.A.">
        <title>A global phylogenomic analysis of the shiitake genus Lentinula.</title>
        <authorList>
            <person name="Sierra-Patev S."/>
            <person name="Min B."/>
            <person name="Naranjo-Ortiz M."/>
            <person name="Looney B."/>
            <person name="Konkel Z."/>
            <person name="Slot J.C."/>
            <person name="Sakamoto Y."/>
            <person name="Steenwyk J.L."/>
            <person name="Rokas A."/>
            <person name="Carro J."/>
            <person name="Camarero S."/>
            <person name="Ferreira P."/>
            <person name="Molpeceres G."/>
            <person name="Ruiz-Duenas F.J."/>
            <person name="Serrano A."/>
            <person name="Henrissat B."/>
            <person name="Drula E."/>
            <person name="Hughes K.W."/>
            <person name="Mata J.L."/>
            <person name="Ishikawa N.K."/>
            <person name="Vargas-Isla R."/>
            <person name="Ushijima S."/>
            <person name="Smith C.A."/>
            <person name="Donoghue J."/>
            <person name="Ahrendt S."/>
            <person name="Andreopoulos W."/>
            <person name="He G."/>
            <person name="LaButti K."/>
            <person name="Lipzen A."/>
            <person name="Ng V."/>
            <person name="Riley R."/>
            <person name="Sandor L."/>
            <person name="Barry K."/>
            <person name="Martinez A.T."/>
            <person name="Xiao Y."/>
            <person name="Gibbons J.G."/>
            <person name="Terashima K."/>
            <person name="Grigoriev I.V."/>
            <person name="Hibbett D."/>
        </authorList>
    </citation>
    <scope>NUCLEOTIDE SEQUENCE</scope>
    <source>
        <strain evidence="2">Sp2 HRB7682 ss15</strain>
    </source>
</reference>
<protein>
    <submittedName>
        <fullName evidence="2">Uncharacterized protein</fullName>
    </submittedName>
</protein>
<comment type="caution">
    <text evidence="2">The sequence shown here is derived from an EMBL/GenBank/DDBJ whole genome shotgun (WGS) entry which is preliminary data.</text>
</comment>
<organism evidence="2 3">
    <name type="scientific">Lentinula lateritia</name>
    <dbReference type="NCBI Taxonomy" id="40482"/>
    <lineage>
        <taxon>Eukaryota</taxon>
        <taxon>Fungi</taxon>
        <taxon>Dikarya</taxon>
        <taxon>Basidiomycota</taxon>
        <taxon>Agaricomycotina</taxon>
        <taxon>Agaricomycetes</taxon>
        <taxon>Agaricomycetidae</taxon>
        <taxon>Agaricales</taxon>
        <taxon>Marasmiineae</taxon>
        <taxon>Omphalotaceae</taxon>
        <taxon>Lentinula</taxon>
    </lineage>
</organism>
<evidence type="ECO:0000256" key="1">
    <source>
        <dbReference type="SAM" id="Phobius"/>
    </source>
</evidence>